<dbReference type="Proteomes" id="UP000271098">
    <property type="component" value="Unassembled WGS sequence"/>
</dbReference>
<accession>A0A183E4M2</accession>
<organism evidence="3">
    <name type="scientific">Gongylonema pulchrum</name>
    <dbReference type="NCBI Taxonomy" id="637853"/>
    <lineage>
        <taxon>Eukaryota</taxon>
        <taxon>Metazoa</taxon>
        <taxon>Ecdysozoa</taxon>
        <taxon>Nematoda</taxon>
        <taxon>Chromadorea</taxon>
        <taxon>Rhabditida</taxon>
        <taxon>Spirurina</taxon>
        <taxon>Spiruromorpha</taxon>
        <taxon>Spiruroidea</taxon>
        <taxon>Gongylonematidae</taxon>
        <taxon>Gongylonema</taxon>
    </lineage>
</organism>
<sequence length="129" mass="15033">MSFEPQTMRKQMHGSMLIIQVLVRKAHWIRINVCGLYSTVPGEIYAPGSEMNTSELDKPTFISWPQTKVGEVQELLIEDEFILPLQFYIHPMFKWTIVSRFWNAVSFCWGVKITRPGRRSQQSKQTGKL</sequence>
<dbReference type="WBParaSite" id="GPUH_0001593501-mRNA-1">
    <property type="protein sequence ID" value="GPUH_0001593501-mRNA-1"/>
    <property type="gene ID" value="GPUH_0001593501"/>
</dbReference>
<evidence type="ECO:0000313" key="3">
    <source>
        <dbReference type="WBParaSite" id="GPUH_0001593501-mRNA-1"/>
    </source>
</evidence>
<reference evidence="3" key="1">
    <citation type="submission" date="2016-06" db="UniProtKB">
        <authorList>
            <consortium name="WormBaseParasite"/>
        </authorList>
    </citation>
    <scope>IDENTIFICATION</scope>
</reference>
<gene>
    <name evidence="1" type="ORF">GPUH_LOCUS15913</name>
</gene>
<evidence type="ECO:0000313" key="1">
    <source>
        <dbReference type="EMBL" id="VDN26917.1"/>
    </source>
</evidence>
<name>A0A183E4M2_9BILA</name>
<evidence type="ECO:0000313" key="2">
    <source>
        <dbReference type="Proteomes" id="UP000271098"/>
    </source>
</evidence>
<dbReference type="AlphaFoldDB" id="A0A183E4M2"/>
<reference evidence="1 2" key="2">
    <citation type="submission" date="2018-11" db="EMBL/GenBank/DDBJ databases">
        <authorList>
            <consortium name="Pathogen Informatics"/>
        </authorList>
    </citation>
    <scope>NUCLEOTIDE SEQUENCE [LARGE SCALE GENOMIC DNA]</scope>
</reference>
<proteinExistence type="predicted"/>
<keyword evidence="2" id="KW-1185">Reference proteome</keyword>
<protein>
    <submittedName>
        <fullName evidence="3">3-oxoacyl-[acyl-carrier-protein] reductase</fullName>
    </submittedName>
</protein>
<dbReference type="EMBL" id="UYRT01083071">
    <property type="protein sequence ID" value="VDN26917.1"/>
    <property type="molecule type" value="Genomic_DNA"/>
</dbReference>